<evidence type="ECO:0000313" key="2">
    <source>
        <dbReference type="EMBL" id="BBA29536.1"/>
    </source>
</evidence>
<dbReference type="OrthoDB" id="9785117at2"/>
<reference evidence="2 3" key="1">
    <citation type="submission" date="2017-05" db="EMBL/GenBank/DDBJ databases">
        <title>whole genome sequence of Prevotella melaninogenica GAI 07411.</title>
        <authorList>
            <person name="Kondo Y."/>
            <person name="Hoshino T."/>
        </authorList>
    </citation>
    <scope>NUCLEOTIDE SEQUENCE [LARGE SCALE GENOMIC DNA]</scope>
    <source>
        <strain evidence="2 3">GAI 07411</strain>
    </source>
</reference>
<organism evidence="2 3">
    <name type="scientific">Prevotella melaninogenica</name>
    <dbReference type="NCBI Taxonomy" id="28132"/>
    <lineage>
        <taxon>Bacteria</taxon>
        <taxon>Pseudomonadati</taxon>
        <taxon>Bacteroidota</taxon>
        <taxon>Bacteroidia</taxon>
        <taxon>Bacteroidales</taxon>
        <taxon>Prevotellaceae</taxon>
        <taxon>Prevotella</taxon>
    </lineage>
</organism>
<dbReference type="RefSeq" id="WP_120174709.1">
    <property type="nucleotide sequence ID" value="NZ_AP018050.1"/>
</dbReference>
<evidence type="ECO:0000313" key="3">
    <source>
        <dbReference type="Proteomes" id="UP000267517"/>
    </source>
</evidence>
<proteinExistence type="predicted"/>
<feature type="domain" description="Card1 CARF" evidence="1">
    <location>
        <begin position="5"/>
        <end position="125"/>
    </location>
</feature>
<protein>
    <recommendedName>
        <fullName evidence="1">Card1 CARF domain-containing protein</fullName>
    </recommendedName>
</protein>
<dbReference type="Proteomes" id="UP000267517">
    <property type="component" value="Chromosome II"/>
</dbReference>
<dbReference type="GO" id="GO:0003676">
    <property type="term" value="F:nucleic acid binding"/>
    <property type="evidence" value="ECO:0007669"/>
    <property type="project" value="InterPro"/>
</dbReference>
<sequence length="373" mass="42954">MKKKVHIALVGGQTMPVILGIKESFPDEVILVHSEKSASEAKHIENLCSEECNLQEFPPVDYDTIKVSVNKLLHKLTDDEITINLSGGTKPWALSFALQTQGMKNVTLLYIDQNSICYNYTQQKKWTCKGLNMEELMQYNGQLAKSHILLDDYTEDDLDILQAIKAIRQYNFNDFNRLTTPGKDGQKKINNQSKGTLQTSNGSYIEWNKKENYITLSLSGKYGFKENTFESPHIMQIVFNSGWFEYDVALMISKWKYAKEIWLNTIYPYNNKYPKNEIDIIVNTGYKLLMIECKTQIYDNTDIDKFNTAVKNYGGLGSKALFITDAKMKPEAIEKCSDNHILSFSMKDFENRQSAQESLFQLLDKELFYINTK</sequence>
<dbReference type="InterPro" id="IPR056339">
    <property type="entry name" value="CARF_Card1"/>
</dbReference>
<evidence type="ECO:0000259" key="1">
    <source>
        <dbReference type="Pfam" id="PF23400"/>
    </source>
</evidence>
<dbReference type="Gene3D" id="3.40.50.10770">
    <property type="entry name" value="Hypothetical protein VC1899 like domain (Restriction endonuclease-like)"/>
    <property type="match status" value="1"/>
</dbReference>
<dbReference type="Gene3D" id="3.40.1350.10">
    <property type="match status" value="1"/>
</dbReference>
<dbReference type="EMBL" id="AP018050">
    <property type="protein sequence ID" value="BBA29536.1"/>
    <property type="molecule type" value="Genomic_DNA"/>
</dbReference>
<dbReference type="InterPro" id="IPR011856">
    <property type="entry name" value="tRNA_endonuc-like_dom_sf"/>
</dbReference>
<dbReference type="InterPro" id="IPR011335">
    <property type="entry name" value="Restrct_endonuc-II-like"/>
</dbReference>
<gene>
    <name evidence="2" type="ORF">PMEL_200049</name>
</gene>
<accession>A0A250KIT4</accession>
<dbReference type="SUPFAM" id="SSF52980">
    <property type="entry name" value="Restriction endonuclease-like"/>
    <property type="match status" value="1"/>
</dbReference>
<dbReference type="AlphaFoldDB" id="A0A250KIT4"/>
<dbReference type="Pfam" id="PF23400">
    <property type="entry name" value="CARF_Card1"/>
    <property type="match status" value="1"/>
</dbReference>
<name>A0A250KIT4_9BACT</name>